<proteinExistence type="predicted"/>
<dbReference type="Gene3D" id="3.40.190.10">
    <property type="entry name" value="Periplasmic binding protein-like II"/>
    <property type="match status" value="2"/>
</dbReference>
<dbReference type="Proteomes" id="UP000285768">
    <property type="component" value="Chromosome"/>
</dbReference>
<evidence type="ECO:0000256" key="1">
    <source>
        <dbReference type="ARBA" id="ARBA00022729"/>
    </source>
</evidence>
<protein>
    <submittedName>
        <fullName evidence="3">Thiamine ABC transporter substrate-binding protein</fullName>
    </submittedName>
</protein>
<sequence length="370" mass="38650">MTPAATSTFAARARRAAAPLVALTAVCGLALTGCSGSAPGDAPVETDTVTLVVHDSFPNEEFAEAASTATGYDVEVISAGDGGELTNKLVLTAGAPIADAFFGVDNIFASRLVENDVALAYRPAEFPESGIPYAILEGEQADAGFALTPVDHGATCINIDPAWFAEQGLAEPATYEDLAKPEYQGLTALLDPTASSTGASFLVGTVAAFGEDGFADYWKSLTDNGARIEQGWSDAYYGQFTQGCEGGTKPIVVSYASSPAFTVNEDATESSTRALLDTCTRQVEYAGVLKGAANEAGAKAVVDYLVSHEFQQTIPDAMYMSPVDASVEMPEAWAKFAPEPAADQTHDLAPDEIERGREGWLKTLGDTIGL</sequence>
<feature type="chain" id="PRO_5045068497" evidence="2">
    <location>
        <begin position="38"/>
        <end position="370"/>
    </location>
</feature>
<dbReference type="SUPFAM" id="SSF53850">
    <property type="entry name" value="Periplasmic binding protein-like II"/>
    <property type="match status" value="1"/>
</dbReference>
<evidence type="ECO:0000313" key="4">
    <source>
        <dbReference type="Proteomes" id="UP000285768"/>
    </source>
</evidence>
<dbReference type="Pfam" id="PF13343">
    <property type="entry name" value="SBP_bac_6"/>
    <property type="match status" value="1"/>
</dbReference>
<dbReference type="EMBL" id="CP035037">
    <property type="protein sequence ID" value="QAB17280.1"/>
    <property type="molecule type" value="Genomic_DNA"/>
</dbReference>
<dbReference type="NCBIfam" id="TIGR01254">
    <property type="entry name" value="sfuA"/>
    <property type="match status" value="1"/>
</dbReference>
<gene>
    <name evidence="3" type="ORF">Leucomu_04480</name>
</gene>
<keyword evidence="4" id="KW-1185">Reference proteome</keyword>
<organism evidence="3 4">
    <name type="scientific">Leucobacter muris</name>
    <dbReference type="NCBI Taxonomy" id="1935379"/>
    <lineage>
        <taxon>Bacteria</taxon>
        <taxon>Bacillati</taxon>
        <taxon>Actinomycetota</taxon>
        <taxon>Actinomycetes</taxon>
        <taxon>Micrococcales</taxon>
        <taxon>Microbacteriaceae</taxon>
        <taxon>Leucobacter</taxon>
    </lineage>
</organism>
<dbReference type="InterPro" id="IPR005948">
    <property type="entry name" value="ThiB-like"/>
</dbReference>
<evidence type="ECO:0000256" key="2">
    <source>
        <dbReference type="SAM" id="SignalP"/>
    </source>
</evidence>
<accession>A0ABX5QE67</accession>
<feature type="signal peptide" evidence="2">
    <location>
        <begin position="1"/>
        <end position="37"/>
    </location>
</feature>
<dbReference type="RefSeq" id="WP_128386477.1">
    <property type="nucleotide sequence ID" value="NZ_CP035037.1"/>
</dbReference>
<evidence type="ECO:0000313" key="3">
    <source>
        <dbReference type="EMBL" id="QAB17280.1"/>
    </source>
</evidence>
<dbReference type="PANTHER" id="PTHR30006:SF2">
    <property type="entry name" value="ABC TRANSPORTER SUBSTRATE-BINDING PROTEIN"/>
    <property type="match status" value="1"/>
</dbReference>
<dbReference type="PANTHER" id="PTHR30006">
    <property type="entry name" value="THIAMINE-BINDING PERIPLASMIC PROTEIN-RELATED"/>
    <property type="match status" value="1"/>
</dbReference>
<name>A0ABX5QE67_9MICO</name>
<reference evidence="3 4" key="1">
    <citation type="submission" date="2019-01" db="EMBL/GenBank/DDBJ databases">
        <title>Leucobacter muris sp. nov. isolated from the nose of a laboratory mouse.</title>
        <authorList>
            <person name="Benga L."/>
            <person name="Sproeer C."/>
            <person name="Schumann P."/>
            <person name="Verbarg S."/>
            <person name="Bunk B."/>
            <person name="Engelhardt E."/>
            <person name="Benten P.M."/>
            <person name="Sager M."/>
        </authorList>
    </citation>
    <scope>NUCLEOTIDE SEQUENCE [LARGE SCALE GENOMIC DNA]</scope>
    <source>
        <strain evidence="3 4">DSM 101948</strain>
    </source>
</reference>
<keyword evidence="1 2" id="KW-0732">Signal</keyword>